<evidence type="ECO:0000313" key="9">
    <source>
        <dbReference type="Proteomes" id="UP001158066"/>
    </source>
</evidence>
<dbReference type="Proteomes" id="UP001158066">
    <property type="component" value="Unassembled WGS sequence"/>
</dbReference>
<evidence type="ECO:0000259" key="7">
    <source>
        <dbReference type="PROSITE" id="PS50983"/>
    </source>
</evidence>
<evidence type="ECO:0000256" key="1">
    <source>
        <dbReference type="ARBA" id="ARBA00004196"/>
    </source>
</evidence>
<sequence length="341" mass="36585">MKSTKKTLLILLLLLTLLVTACGTTSSAPAPAAEAPEETPAAESSAEAADGDAAAAAETDLAAGRTIEDHLGRQVELPDQPERVLALTRNFMEELFELGITPVGKVEEYKNRQEGIDLPSVSNQNNPNLEAIAALAPELIFANTRQHADLLESLEEISGAVVFIDPNKVIDDPLVSRILFMAEVLNRKAEGENYIAQLDAVTAELQAKVAPLGYETGLILEIGDKVTAAQPTGFFGALLHRMNIENIVPLGLPGSGQSTWVDFDAETILAEDPDIVLLRASGNDKDEHKQLLEDFKNNPAWSELSAVKNNQLFILPAQIAPGNISNEEALRRTAKIIGAGE</sequence>
<dbReference type="PROSITE" id="PS51257">
    <property type="entry name" value="PROKAR_LIPOPROTEIN"/>
    <property type="match status" value="1"/>
</dbReference>
<evidence type="ECO:0000256" key="5">
    <source>
        <dbReference type="SAM" id="MobiDB-lite"/>
    </source>
</evidence>
<dbReference type="GO" id="GO:1901678">
    <property type="term" value="P:iron coordination entity transport"/>
    <property type="evidence" value="ECO:0007669"/>
    <property type="project" value="UniProtKB-ARBA"/>
</dbReference>
<dbReference type="GO" id="GO:0030288">
    <property type="term" value="C:outer membrane-bounded periplasmic space"/>
    <property type="evidence" value="ECO:0007669"/>
    <property type="project" value="TreeGrafter"/>
</dbReference>
<dbReference type="SUPFAM" id="SSF53807">
    <property type="entry name" value="Helical backbone' metal receptor"/>
    <property type="match status" value="1"/>
</dbReference>
<comment type="similarity">
    <text evidence="2">Belongs to the bacterial solute-binding protein 8 family.</text>
</comment>
<evidence type="ECO:0000313" key="8">
    <source>
        <dbReference type="EMBL" id="SMP71146.1"/>
    </source>
</evidence>
<dbReference type="PANTHER" id="PTHR30532:SF1">
    <property type="entry name" value="IRON(3+)-HYDROXAMATE-BINDING PROTEIN FHUD"/>
    <property type="match status" value="1"/>
</dbReference>
<name>A0AA46AKI9_9CLOT</name>
<evidence type="ECO:0000256" key="2">
    <source>
        <dbReference type="ARBA" id="ARBA00008814"/>
    </source>
</evidence>
<feature type="region of interest" description="Disordered" evidence="5">
    <location>
        <begin position="26"/>
        <end position="57"/>
    </location>
</feature>
<feature type="domain" description="Fe/B12 periplasmic-binding" evidence="7">
    <location>
        <begin position="83"/>
        <end position="341"/>
    </location>
</feature>
<keyword evidence="3" id="KW-0813">Transport</keyword>
<accession>A0AA46AKI9</accession>
<reference evidence="8" key="1">
    <citation type="submission" date="2017-05" db="EMBL/GenBank/DDBJ databases">
        <authorList>
            <person name="Varghese N."/>
            <person name="Submissions S."/>
        </authorList>
    </citation>
    <scope>NUCLEOTIDE SEQUENCE</scope>
    <source>
        <strain evidence="8">Su22</strain>
    </source>
</reference>
<dbReference type="EMBL" id="FXUF01000022">
    <property type="protein sequence ID" value="SMP71146.1"/>
    <property type="molecule type" value="Genomic_DNA"/>
</dbReference>
<comment type="subcellular location">
    <subcellularLocation>
        <location evidence="1">Cell envelope</location>
    </subcellularLocation>
</comment>
<dbReference type="AlphaFoldDB" id="A0AA46AKI9"/>
<dbReference type="PROSITE" id="PS50983">
    <property type="entry name" value="FE_B12_PBP"/>
    <property type="match status" value="1"/>
</dbReference>
<comment type="caution">
    <text evidence="8">The sequence shown here is derived from an EMBL/GenBank/DDBJ whole genome shotgun (WGS) entry which is preliminary data.</text>
</comment>
<keyword evidence="4 6" id="KW-0732">Signal</keyword>
<dbReference type="PANTHER" id="PTHR30532">
    <property type="entry name" value="IRON III DICITRATE-BINDING PERIPLASMIC PROTEIN"/>
    <property type="match status" value="1"/>
</dbReference>
<gene>
    <name evidence="8" type="ORF">SAMN06296020_12224</name>
</gene>
<protein>
    <submittedName>
        <fullName evidence="8">Iron complex transport system substrate-binding protein</fullName>
    </submittedName>
</protein>
<keyword evidence="9" id="KW-1185">Reference proteome</keyword>
<dbReference type="RefSeq" id="WP_283410817.1">
    <property type="nucleotide sequence ID" value="NZ_FXUF01000022.1"/>
</dbReference>
<dbReference type="Pfam" id="PF01497">
    <property type="entry name" value="Peripla_BP_2"/>
    <property type="match status" value="1"/>
</dbReference>
<proteinExistence type="inferred from homology"/>
<feature type="chain" id="PRO_5041240350" evidence="6">
    <location>
        <begin position="22"/>
        <end position="341"/>
    </location>
</feature>
<dbReference type="InterPro" id="IPR002491">
    <property type="entry name" value="ABC_transptr_periplasmic_BD"/>
</dbReference>
<organism evidence="8 9">
    <name type="scientific">Anoxynatronum buryatiense</name>
    <dbReference type="NCBI Taxonomy" id="489973"/>
    <lineage>
        <taxon>Bacteria</taxon>
        <taxon>Bacillati</taxon>
        <taxon>Bacillota</taxon>
        <taxon>Clostridia</taxon>
        <taxon>Eubacteriales</taxon>
        <taxon>Clostridiaceae</taxon>
        <taxon>Anoxynatronum</taxon>
    </lineage>
</organism>
<dbReference type="InterPro" id="IPR051313">
    <property type="entry name" value="Bact_iron-sidero_bind"/>
</dbReference>
<evidence type="ECO:0000256" key="4">
    <source>
        <dbReference type="ARBA" id="ARBA00022729"/>
    </source>
</evidence>
<evidence type="ECO:0000256" key="6">
    <source>
        <dbReference type="SAM" id="SignalP"/>
    </source>
</evidence>
<feature type="signal peptide" evidence="6">
    <location>
        <begin position="1"/>
        <end position="21"/>
    </location>
</feature>
<evidence type="ECO:0000256" key="3">
    <source>
        <dbReference type="ARBA" id="ARBA00022448"/>
    </source>
</evidence>
<dbReference type="Gene3D" id="3.40.50.1980">
    <property type="entry name" value="Nitrogenase molybdenum iron protein domain"/>
    <property type="match status" value="2"/>
</dbReference>